<evidence type="ECO:0000313" key="3">
    <source>
        <dbReference type="Proteomes" id="UP000266272"/>
    </source>
</evidence>
<dbReference type="AlphaFoldDB" id="A0A395NS03"/>
<dbReference type="STRING" id="490622.A0A395NS03"/>
<keyword evidence="3" id="KW-1185">Reference proteome</keyword>
<dbReference type="PANTHER" id="PTHR11060:SF0">
    <property type="entry name" value="PROTEIN MEMO1"/>
    <property type="match status" value="1"/>
</dbReference>
<protein>
    <submittedName>
        <fullName evidence="2">Uncharacterized protein</fullName>
    </submittedName>
</protein>
<dbReference type="InterPro" id="IPR002737">
    <property type="entry name" value="MEMO1_fam"/>
</dbReference>
<comment type="caution">
    <text evidence="2">The sequence shown here is derived from an EMBL/GenBank/DDBJ whole genome shotgun (WGS) entry which is preliminary data.</text>
</comment>
<dbReference type="PANTHER" id="PTHR11060">
    <property type="entry name" value="PROTEIN MEMO1"/>
    <property type="match status" value="1"/>
</dbReference>
<dbReference type="NCBIfam" id="TIGR04336">
    <property type="entry name" value="AmmeMemoSam_B"/>
    <property type="match status" value="1"/>
</dbReference>
<evidence type="ECO:0000256" key="1">
    <source>
        <dbReference type="ARBA" id="ARBA00006315"/>
    </source>
</evidence>
<reference evidence="2 3" key="1">
    <citation type="journal article" date="2018" name="PLoS Pathog.">
        <title>Evolution of structural diversity of trichothecenes, a family of toxins produced by plant pathogenic and entomopathogenic fungi.</title>
        <authorList>
            <person name="Proctor R.H."/>
            <person name="McCormick S.P."/>
            <person name="Kim H.S."/>
            <person name="Cardoza R.E."/>
            <person name="Stanley A.M."/>
            <person name="Lindo L."/>
            <person name="Kelly A."/>
            <person name="Brown D.W."/>
            <person name="Lee T."/>
            <person name="Vaughan M.M."/>
            <person name="Alexander N.J."/>
            <person name="Busman M."/>
            <person name="Gutierrez S."/>
        </authorList>
    </citation>
    <scope>NUCLEOTIDE SEQUENCE [LARGE SCALE GENOMIC DNA]</scope>
    <source>
        <strain evidence="2 3">IBT 40837</strain>
    </source>
</reference>
<dbReference type="EMBL" id="PXOA01000192">
    <property type="protein sequence ID" value="RFU78862.1"/>
    <property type="molecule type" value="Genomic_DNA"/>
</dbReference>
<name>A0A395NS03_TRIAR</name>
<accession>A0A395NS03</accession>
<dbReference type="Gene3D" id="3.40.830.10">
    <property type="entry name" value="LigB-like"/>
    <property type="match status" value="1"/>
</dbReference>
<sequence>MDTRPAAKAGSWYNGDVEKLEGDLKRFFTKVPETVDGSSLPILGARIIIAPRPRRHAGYSYSGETAAWAYSCLDLSRAKRVFILGPSHTYGFSGCAVTTFSKYATPFGDFTVDRDIIERVKEAGGMKDAPPRNDVAEHSLEMHLPLLYKRCEQTFASPENFPKVVPIIVGSTNRADEKDIGRLLLSYLKDPENAFIISSDFCHWGTRFDYSVYTADGDIGRLTTLYDRSPKPSGPPIYETIRLVDEAAMDAVKSGSHDAFVDNLRHTGNTVCGRHPIGIAMAALELYAKELNDENKSRFRVVKYDRSSEVVWPDDSSVSYVSAYAVV</sequence>
<comment type="similarity">
    <text evidence="1">Belongs to the MEMO1 family.</text>
</comment>
<gene>
    <name evidence="2" type="ORF">TARUN_3343</name>
</gene>
<dbReference type="Proteomes" id="UP000266272">
    <property type="component" value="Unassembled WGS sequence"/>
</dbReference>
<evidence type="ECO:0000313" key="2">
    <source>
        <dbReference type="EMBL" id="RFU78862.1"/>
    </source>
</evidence>
<dbReference type="OrthoDB" id="417112at2759"/>
<dbReference type="Pfam" id="PF01875">
    <property type="entry name" value="Memo"/>
    <property type="match status" value="1"/>
</dbReference>
<proteinExistence type="inferred from homology"/>
<organism evidence="2 3">
    <name type="scientific">Trichoderma arundinaceum</name>
    <dbReference type="NCBI Taxonomy" id="490622"/>
    <lineage>
        <taxon>Eukaryota</taxon>
        <taxon>Fungi</taxon>
        <taxon>Dikarya</taxon>
        <taxon>Ascomycota</taxon>
        <taxon>Pezizomycotina</taxon>
        <taxon>Sordariomycetes</taxon>
        <taxon>Hypocreomycetidae</taxon>
        <taxon>Hypocreales</taxon>
        <taxon>Hypocreaceae</taxon>
        <taxon>Trichoderma</taxon>
    </lineage>
</organism>
<dbReference type="HAMAP" id="MF_00055">
    <property type="entry name" value="MEMO1"/>
    <property type="match status" value="1"/>
</dbReference>
<dbReference type="CDD" id="cd07361">
    <property type="entry name" value="MEMO_like"/>
    <property type="match status" value="1"/>
</dbReference>